<protein>
    <submittedName>
        <fullName evidence="1">Uncharacterized protein</fullName>
    </submittedName>
</protein>
<dbReference type="AlphaFoldDB" id="A0A564YX49"/>
<dbReference type="Proteomes" id="UP000321570">
    <property type="component" value="Unassembled WGS sequence"/>
</dbReference>
<sequence>MDLSKISEFRQKNESNFNVVCIPDDEKRKIFSDCTDLLKNHCIENTADLLTCFLILSRDPEYQKRLAESDILCVLIREAGLLPT</sequence>
<dbReference type="EMBL" id="CABIJS010000444">
    <property type="protein sequence ID" value="VUZ51609.1"/>
    <property type="molecule type" value="Genomic_DNA"/>
</dbReference>
<evidence type="ECO:0000313" key="1">
    <source>
        <dbReference type="EMBL" id="VUZ51609.1"/>
    </source>
</evidence>
<name>A0A564YX49_HYMDI</name>
<gene>
    <name evidence="1" type="ORF">WMSIL1_LOCUS10310</name>
</gene>
<evidence type="ECO:0000313" key="2">
    <source>
        <dbReference type="Proteomes" id="UP000321570"/>
    </source>
</evidence>
<proteinExistence type="predicted"/>
<reference evidence="1 2" key="1">
    <citation type="submission" date="2019-07" db="EMBL/GenBank/DDBJ databases">
        <authorList>
            <person name="Jastrzebski P J."/>
            <person name="Paukszto L."/>
            <person name="Jastrzebski P J."/>
        </authorList>
    </citation>
    <scope>NUCLEOTIDE SEQUENCE [LARGE SCALE GENOMIC DNA]</scope>
    <source>
        <strain evidence="1 2">WMS-il1</strain>
    </source>
</reference>
<keyword evidence="2" id="KW-1185">Reference proteome</keyword>
<accession>A0A564YX49</accession>
<organism evidence="1 2">
    <name type="scientific">Hymenolepis diminuta</name>
    <name type="common">Rat tapeworm</name>
    <dbReference type="NCBI Taxonomy" id="6216"/>
    <lineage>
        <taxon>Eukaryota</taxon>
        <taxon>Metazoa</taxon>
        <taxon>Spiralia</taxon>
        <taxon>Lophotrochozoa</taxon>
        <taxon>Platyhelminthes</taxon>
        <taxon>Cestoda</taxon>
        <taxon>Eucestoda</taxon>
        <taxon>Cyclophyllidea</taxon>
        <taxon>Hymenolepididae</taxon>
        <taxon>Hymenolepis</taxon>
    </lineage>
</organism>
<feature type="non-terminal residue" evidence="1">
    <location>
        <position position="84"/>
    </location>
</feature>